<dbReference type="InterPro" id="IPR005821">
    <property type="entry name" value="Ion_trans_dom"/>
</dbReference>
<dbReference type="PRINTS" id="PR01463">
    <property type="entry name" value="EAGCHANLFMLY"/>
</dbReference>
<evidence type="ECO:0000256" key="2">
    <source>
        <dbReference type="ARBA" id="ARBA00022448"/>
    </source>
</evidence>
<dbReference type="EMBL" id="CAXKWB010031036">
    <property type="protein sequence ID" value="CAL4139012.1"/>
    <property type="molecule type" value="Genomic_DNA"/>
</dbReference>
<evidence type="ECO:0000259" key="17">
    <source>
        <dbReference type="PROSITE" id="PS50042"/>
    </source>
</evidence>
<dbReference type="SUPFAM" id="SSF51206">
    <property type="entry name" value="cAMP-binding domain-like"/>
    <property type="match status" value="1"/>
</dbReference>
<evidence type="ECO:0000256" key="13">
    <source>
        <dbReference type="ARBA" id="ARBA00023303"/>
    </source>
</evidence>
<dbReference type="GO" id="GO:0042391">
    <property type="term" value="P:regulation of membrane potential"/>
    <property type="evidence" value="ECO:0007669"/>
    <property type="project" value="TreeGrafter"/>
</dbReference>
<dbReference type="GO" id="GO:0005242">
    <property type="term" value="F:inward rectifier potassium channel activity"/>
    <property type="evidence" value="ECO:0007669"/>
    <property type="project" value="UniProtKB-ARBA"/>
</dbReference>
<keyword evidence="12" id="KW-0325">Glycoprotein</keyword>
<dbReference type="PANTHER" id="PTHR10217">
    <property type="entry name" value="VOLTAGE AND LIGAND GATED POTASSIUM CHANNEL"/>
    <property type="match status" value="1"/>
</dbReference>
<keyword evidence="6" id="KW-0631">Potassium channel</keyword>
<keyword evidence="9 16" id="KW-1133">Transmembrane helix</keyword>
<dbReference type="Pfam" id="PF00520">
    <property type="entry name" value="Ion_trans"/>
    <property type="match status" value="1"/>
</dbReference>
<evidence type="ECO:0000256" key="14">
    <source>
        <dbReference type="ARBA" id="ARBA00034430"/>
    </source>
</evidence>
<dbReference type="InterPro" id="IPR000595">
    <property type="entry name" value="cNMP-bd_dom"/>
</dbReference>
<dbReference type="CDD" id="cd00038">
    <property type="entry name" value="CAP_ED"/>
    <property type="match status" value="1"/>
</dbReference>
<evidence type="ECO:0000313" key="18">
    <source>
        <dbReference type="EMBL" id="CAL4139012.1"/>
    </source>
</evidence>
<name>A0AAV2RQY5_MEGNR</name>
<organism evidence="18 19">
    <name type="scientific">Meganyctiphanes norvegica</name>
    <name type="common">Northern krill</name>
    <name type="synonym">Thysanopoda norvegica</name>
    <dbReference type="NCBI Taxonomy" id="48144"/>
    <lineage>
        <taxon>Eukaryota</taxon>
        <taxon>Metazoa</taxon>
        <taxon>Ecdysozoa</taxon>
        <taxon>Arthropoda</taxon>
        <taxon>Crustacea</taxon>
        <taxon>Multicrustacea</taxon>
        <taxon>Malacostraca</taxon>
        <taxon>Eumalacostraca</taxon>
        <taxon>Eucarida</taxon>
        <taxon>Euphausiacea</taxon>
        <taxon>Euphausiidae</taxon>
        <taxon>Meganyctiphanes</taxon>
    </lineage>
</organism>
<evidence type="ECO:0000256" key="3">
    <source>
        <dbReference type="ARBA" id="ARBA00022475"/>
    </source>
</evidence>
<dbReference type="GO" id="GO:0034702">
    <property type="term" value="C:monoatomic ion channel complex"/>
    <property type="evidence" value="ECO:0007669"/>
    <property type="project" value="UniProtKB-KW"/>
</dbReference>
<dbReference type="SMART" id="SM00100">
    <property type="entry name" value="cNMP"/>
    <property type="match status" value="1"/>
</dbReference>
<keyword evidence="2" id="KW-0813">Transport</keyword>
<feature type="region of interest" description="Disordered" evidence="15">
    <location>
        <begin position="635"/>
        <end position="711"/>
    </location>
</feature>
<gene>
    <name evidence="18" type="ORF">MNOR_LOCUS28311</name>
</gene>
<dbReference type="PRINTS" id="PR01465">
    <property type="entry name" value="ELKCHANNEL"/>
</dbReference>
<keyword evidence="4" id="KW-0633">Potassium transport</keyword>
<evidence type="ECO:0000256" key="9">
    <source>
        <dbReference type="ARBA" id="ARBA00022989"/>
    </source>
</evidence>
<keyword evidence="11 16" id="KW-0472">Membrane</keyword>
<evidence type="ECO:0000256" key="7">
    <source>
        <dbReference type="ARBA" id="ARBA00022882"/>
    </source>
</evidence>
<dbReference type="SUPFAM" id="SSF81324">
    <property type="entry name" value="Voltage-gated potassium channels"/>
    <property type="match status" value="1"/>
</dbReference>
<protein>
    <recommendedName>
        <fullName evidence="17">Cyclic nucleotide-binding domain-containing protein</fullName>
    </recommendedName>
</protein>
<evidence type="ECO:0000256" key="16">
    <source>
        <dbReference type="SAM" id="Phobius"/>
    </source>
</evidence>
<feature type="domain" description="Cyclic nucleotide-binding" evidence="17">
    <location>
        <begin position="507"/>
        <end position="551"/>
    </location>
</feature>
<proteinExistence type="predicted"/>
<evidence type="ECO:0000256" key="12">
    <source>
        <dbReference type="ARBA" id="ARBA00023180"/>
    </source>
</evidence>
<dbReference type="InterPro" id="IPR003950">
    <property type="entry name" value="K_chnl_volt-dep_ELK"/>
</dbReference>
<keyword evidence="10" id="KW-0406">Ion transport</keyword>
<dbReference type="InterPro" id="IPR003938">
    <property type="entry name" value="K_chnl_volt-dep_EAG/ELK/ERG"/>
</dbReference>
<keyword evidence="3" id="KW-1003">Cell membrane</keyword>
<evidence type="ECO:0000313" key="19">
    <source>
        <dbReference type="Proteomes" id="UP001497623"/>
    </source>
</evidence>
<dbReference type="PROSITE" id="PS50042">
    <property type="entry name" value="CNMP_BINDING_3"/>
    <property type="match status" value="1"/>
</dbReference>
<evidence type="ECO:0000256" key="15">
    <source>
        <dbReference type="SAM" id="MobiDB-lite"/>
    </source>
</evidence>
<evidence type="ECO:0000256" key="8">
    <source>
        <dbReference type="ARBA" id="ARBA00022958"/>
    </source>
</evidence>
<keyword evidence="8" id="KW-0630">Potassium</keyword>
<dbReference type="GO" id="GO:0005886">
    <property type="term" value="C:plasma membrane"/>
    <property type="evidence" value="ECO:0007669"/>
    <property type="project" value="UniProtKB-SubCell"/>
</dbReference>
<dbReference type="Gene3D" id="2.60.120.10">
    <property type="entry name" value="Jelly Rolls"/>
    <property type="match status" value="1"/>
</dbReference>
<feature type="transmembrane region" description="Helical" evidence="16">
    <location>
        <begin position="172"/>
        <end position="190"/>
    </location>
</feature>
<keyword evidence="5 16" id="KW-0812">Transmembrane</keyword>
<evidence type="ECO:0000256" key="1">
    <source>
        <dbReference type="ARBA" id="ARBA00004651"/>
    </source>
</evidence>
<feature type="non-terminal residue" evidence="18">
    <location>
        <position position="1127"/>
    </location>
</feature>
<feature type="region of interest" description="Disordered" evidence="15">
    <location>
        <begin position="811"/>
        <end position="832"/>
    </location>
</feature>
<evidence type="ECO:0000256" key="11">
    <source>
        <dbReference type="ARBA" id="ARBA00023136"/>
    </source>
</evidence>
<dbReference type="InterPro" id="IPR050818">
    <property type="entry name" value="KCNH_animal-type"/>
</dbReference>
<dbReference type="Gene3D" id="1.10.1200.260">
    <property type="match status" value="1"/>
</dbReference>
<dbReference type="InterPro" id="IPR014710">
    <property type="entry name" value="RmlC-like_jellyroll"/>
</dbReference>
<comment type="catalytic activity">
    <reaction evidence="14">
        <text>K(+)(in) = K(+)(out)</text>
        <dbReference type="Rhea" id="RHEA:29463"/>
        <dbReference type="ChEBI" id="CHEBI:29103"/>
    </reaction>
</comment>
<evidence type="ECO:0000256" key="5">
    <source>
        <dbReference type="ARBA" id="ARBA00022692"/>
    </source>
</evidence>
<dbReference type="Gene3D" id="1.10.287.70">
    <property type="match status" value="1"/>
</dbReference>
<keyword evidence="7" id="KW-0851">Voltage-gated channel</keyword>
<feature type="transmembrane region" description="Helical" evidence="16">
    <location>
        <begin position="301"/>
        <end position="325"/>
    </location>
</feature>
<dbReference type="AlphaFoldDB" id="A0AAV2RQY5"/>
<evidence type="ECO:0000256" key="6">
    <source>
        <dbReference type="ARBA" id="ARBA00022826"/>
    </source>
</evidence>
<evidence type="ECO:0000256" key="4">
    <source>
        <dbReference type="ARBA" id="ARBA00022538"/>
    </source>
</evidence>
<comment type="caution">
    <text evidence="18">The sequence shown here is derived from an EMBL/GenBank/DDBJ whole genome shotgun (WGS) entry which is preliminary data.</text>
</comment>
<dbReference type="FunFam" id="2.60.120.10:FF:000061">
    <property type="entry name" value="Potassium voltage-gated channel subfamily H member 3"/>
    <property type="match status" value="1"/>
</dbReference>
<dbReference type="FunFam" id="1.10.1200.260:FF:000002">
    <property type="entry name" value="Potassium voltage-gated channel subfamily H member 8"/>
    <property type="match status" value="1"/>
</dbReference>
<dbReference type="InterPro" id="IPR018490">
    <property type="entry name" value="cNMP-bd_dom_sf"/>
</dbReference>
<feature type="compositionally biased region" description="Polar residues" evidence="15">
    <location>
        <begin position="655"/>
        <end position="670"/>
    </location>
</feature>
<evidence type="ECO:0000256" key="10">
    <source>
        <dbReference type="ARBA" id="ARBA00023065"/>
    </source>
</evidence>
<keyword evidence="19" id="KW-1185">Reference proteome</keyword>
<sequence>MGQKLCVCLLCLSIKIIDYFAILIMNIKASLKIVFWVDFFKNKIISRQSRCDFAPARLEKRVEFDVIYISKSKLIPFHPCPEGMRSLDSDSSSAIHGKVTRTIVLHALDLHSYEKIRTIGNLRMMKKNLMHSSGQPFLCRGSDMTMIRYMLILNTMTVKSCIEHVSFPDENAMNYAVIAISFNSILIMYINRKCKKILLKDVTLIVSYNVLFFSDIMLNFRTTFVNCKGEVVMSPRQIALHYLKGWFILDFIAAMPLDLLNKIAPNILDSIFEKVRLFKLARLLRLARLLQKLDRYSQYSAIILALLMLSFTLVAHWLACVWYAIADAEMNAHIGWIYDLAERLQIEVNETTITEKYLTALYFTCSSLTSVGFGNVSANTNKEKIFAVLTMLIGALMHATVFGNVTSIIQRLYARRSLYQTKWRDLKDFLSLHNVPKELRQRMLDYFQTIWSLNQGIDSNETLREFPEELRGDVSMHIHREILSLPIFEPASQGCLKLLSLHIRNNFCAPGEFLVHRGDAMQYIFYLCNGSMEVMMDDMVVAILGKGDLVGTDVDMHLQNGNECVVKSSCDVKALTYCDIKSINIPGLVDVLKLYPEYQQEFANDIKHDLTYNMREGYDSEAADLDMSMKHQLPSISEDDEERGSDFDDFDRSPLATSPRSPLTPRTSTRFPFAHARDDDLGVGSPRRGNRSRDRSNNKSALKTLSPTRHAYHRSADELRNADHTNTHLEKLDTQLGSIHTDVGILTKEVRSALQVIKSFSHAVAASSTETCGNVSSSCTTIANTGNTMANSTSHGTNYMQVARLTPLTRSTPSVFTSSQESPKKKKQSHTIGTQTDLPIDVPIVVLEAFVLAHRNRVIKLLGLNEQETKPHMVDADTSPIFSEQNPDTKIDIPLIQEYNEQENNDSVFNSDIESDIVKVLILPQIENSCDIINQPIEGPSIRIEEPTDITCEITHIDTTVKNNNNNRTSNPSSLNLANLDFFRNNSQTHRALASSLSTGCLKDFQQNNIKIPTVNQVQQGSVTYFRVYYPSLTDQSSSQHTLVHLGCTEACRPTDLICLHEANCSMTRSTSMPISSFRLLSSPNKDGDCKETFVFPSSKNYVVPTLPQTTVETRTDSNKPSFVTDF</sequence>
<reference evidence="18 19" key="1">
    <citation type="submission" date="2024-05" db="EMBL/GenBank/DDBJ databases">
        <authorList>
            <person name="Wallberg A."/>
        </authorList>
    </citation>
    <scope>NUCLEOTIDE SEQUENCE [LARGE SCALE GENOMIC DNA]</scope>
</reference>
<accession>A0AAV2RQY5</accession>
<keyword evidence="13" id="KW-0407">Ion channel</keyword>
<feature type="transmembrane region" description="Helical" evidence="16">
    <location>
        <begin position="385"/>
        <end position="409"/>
    </location>
</feature>
<dbReference type="PANTHER" id="PTHR10217:SF637">
    <property type="entry name" value="EAG-LIKE K[+] CHANNEL, ISOFORM A"/>
    <property type="match status" value="1"/>
</dbReference>
<comment type="subcellular location">
    <subcellularLocation>
        <location evidence="1">Cell membrane</location>
        <topology evidence="1">Multi-pass membrane protein</topology>
    </subcellularLocation>
</comment>
<dbReference type="Proteomes" id="UP001497623">
    <property type="component" value="Unassembled WGS sequence"/>
</dbReference>